<keyword evidence="2" id="KW-1185">Reference proteome</keyword>
<dbReference type="SUPFAM" id="SSF52047">
    <property type="entry name" value="RNI-like"/>
    <property type="match status" value="1"/>
</dbReference>
<gene>
    <name evidence="1" type="ORF">CYLTODRAFT_424325</name>
</gene>
<dbReference type="OrthoDB" id="3217549at2759"/>
<evidence type="ECO:0000313" key="2">
    <source>
        <dbReference type="Proteomes" id="UP000054007"/>
    </source>
</evidence>
<sequence length="426" mass="48788">MTTDIQAAPPPILSPDYIPPIYRLTNEDVLQRIFEICITEQVDIRNMEQNPPARHLFAPWNLSYVCTHWRKVVLSTPVLWSRIFVFARPWKGRLPAMETQLARSGACDLHVFFGPVYANNDIKPRDPKLANLLLPTTSRWVELHIQSIGWLLSLERASFKNLRSLCLRPSDVRGAPRHLKIDAPNLCALEYYGFAKIWIDLPWNCIRFCTLQGAGWKYINSLKAVEELELFTPPLGAHSDTANIVAPFTLPFLHTLTHWDLYHTHVSQLMLTPALTTLRICDPHTFCNVGSVTQLFIRINSNIEEYKYLLQQTPSATTLFIEERFNQDDLVDFWDALALVDGWEVLPALEELRISARASQPLSDQAVLQAIRSRYGVLKRVVVCVDQRFGDIRSVSPSSYPSLRDVCNAGGIEFSTRYKYEVEMFD</sequence>
<dbReference type="EMBL" id="KN880589">
    <property type="protein sequence ID" value="KIY65474.1"/>
    <property type="molecule type" value="Genomic_DNA"/>
</dbReference>
<name>A0A0D7B5K4_9AGAR</name>
<dbReference type="AlphaFoldDB" id="A0A0D7B5K4"/>
<protein>
    <submittedName>
        <fullName evidence="1">Uncharacterized protein</fullName>
    </submittedName>
</protein>
<reference evidence="1 2" key="1">
    <citation type="journal article" date="2015" name="Fungal Genet. Biol.">
        <title>Evolution of novel wood decay mechanisms in Agaricales revealed by the genome sequences of Fistulina hepatica and Cylindrobasidium torrendii.</title>
        <authorList>
            <person name="Floudas D."/>
            <person name="Held B.W."/>
            <person name="Riley R."/>
            <person name="Nagy L.G."/>
            <person name="Koehler G."/>
            <person name="Ransdell A.S."/>
            <person name="Younus H."/>
            <person name="Chow J."/>
            <person name="Chiniquy J."/>
            <person name="Lipzen A."/>
            <person name="Tritt A."/>
            <person name="Sun H."/>
            <person name="Haridas S."/>
            <person name="LaButti K."/>
            <person name="Ohm R.A."/>
            <person name="Kues U."/>
            <person name="Blanchette R.A."/>
            <person name="Grigoriev I.V."/>
            <person name="Minto R.E."/>
            <person name="Hibbett D.S."/>
        </authorList>
    </citation>
    <scope>NUCLEOTIDE SEQUENCE [LARGE SCALE GENOMIC DNA]</scope>
    <source>
        <strain evidence="1 2">FP15055 ss-10</strain>
    </source>
</reference>
<accession>A0A0D7B5K4</accession>
<proteinExistence type="predicted"/>
<dbReference type="Proteomes" id="UP000054007">
    <property type="component" value="Unassembled WGS sequence"/>
</dbReference>
<organism evidence="1 2">
    <name type="scientific">Cylindrobasidium torrendii FP15055 ss-10</name>
    <dbReference type="NCBI Taxonomy" id="1314674"/>
    <lineage>
        <taxon>Eukaryota</taxon>
        <taxon>Fungi</taxon>
        <taxon>Dikarya</taxon>
        <taxon>Basidiomycota</taxon>
        <taxon>Agaricomycotina</taxon>
        <taxon>Agaricomycetes</taxon>
        <taxon>Agaricomycetidae</taxon>
        <taxon>Agaricales</taxon>
        <taxon>Marasmiineae</taxon>
        <taxon>Physalacriaceae</taxon>
        <taxon>Cylindrobasidium</taxon>
    </lineage>
</organism>
<evidence type="ECO:0000313" key="1">
    <source>
        <dbReference type="EMBL" id="KIY65474.1"/>
    </source>
</evidence>